<accession>A0ABT1MCB1</accession>
<evidence type="ECO:0000313" key="2">
    <source>
        <dbReference type="EMBL" id="MCP9276808.1"/>
    </source>
</evidence>
<gene>
    <name evidence="2" type="ORF">NM203_31965</name>
</gene>
<dbReference type="PROSITE" id="PS50112">
    <property type="entry name" value="PAS"/>
    <property type="match status" value="1"/>
</dbReference>
<proteinExistence type="predicted"/>
<dbReference type="Gene3D" id="3.30.450.20">
    <property type="entry name" value="PAS domain"/>
    <property type="match status" value="1"/>
</dbReference>
<evidence type="ECO:0000259" key="1">
    <source>
        <dbReference type="PROSITE" id="PS50112"/>
    </source>
</evidence>
<dbReference type="CDD" id="cd00130">
    <property type="entry name" value="PAS"/>
    <property type="match status" value="1"/>
</dbReference>
<dbReference type="InterPro" id="IPR013767">
    <property type="entry name" value="PAS_fold"/>
</dbReference>
<sequence>MADDRRRRTQPTDLAGLLDQLPARVLLDRMPGAVLGLGLDGVVAYSNPAAVSLFGYLGDAMLGLSAQTLLAEHPDATPQQCISVLRAAGRGDVVTWRHAEGFAMHTAISTPLLLRATDPFLMIYITDETESHWDLRTRAGI</sequence>
<name>A0ABT1MCB1_9MYCO</name>
<dbReference type="SUPFAM" id="SSF55785">
    <property type="entry name" value="PYP-like sensor domain (PAS domain)"/>
    <property type="match status" value="1"/>
</dbReference>
<comment type="caution">
    <text evidence="2">The sequence shown here is derived from an EMBL/GenBank/DDBJ whole genome shotgun (WGS) entry which is preliminary data.</text>
</comment>
<dbReference type="InterPro" id="IPR035965">
    <property type="entry name" value="PAS-like_dom_sf"/>
</dbReference>
<dbReference type="InterPro" id="IPR000014">
    <property type="entry name" value="PAS"/>
</dbReference>
<protein>
    <submittedName>
        <fullName evidence="2">PAS domain-containing protein</fullName>
    </submittedName>
</protein>
<keyword evidence="3" id="KW-1185">Reference proteome</keyword>
<evidence type="ECO:0000313" key="3">
    <source>
        <dbReference type="Proteomes" id="UP001651690"/>
    </source>
</evidence>
<dbReference type="RefSeq" id="WP_255065052.1">
    <property type="nucleotide sequence ID" value="NZ_JANDBD010000020.1"/>
</dbReference>
<feature type="domain" description="PAS" evidence="1">
    <location>
        <begin position="19"/>
        <end position="75"/>
    </location>
</feature>
<dbReference type="EMBL" id="JANDBD010000020">
    <property type="protein sequence ID" value="MCP9276808.1"/>
    <property type="molecule type" value="Genomic_DNA"/>
</dbReference>
<organism evidence="2 3">
    <name type="scientific">Mycolicibacterium arenosum</name>
    <dbReference type="NCBI Taxonomy" id="2952157"/>
    <lineage>
        <taxon>Bacteria</taxon>
        <taxon>Bacillati</taxon>
        <taxon>Actinomycetota</taxon>
        <taxon>Actinomycetes</taxon>
        <taxon>Mycobacteriales</taxon>
        <taxon>Mycobacteriaceae</taxon>
        <taxon>Mycolicibacterium</taxon>
    </lineage>
</organism>
<reference evidence="2 3" key="1">
    <citation type="submission" date="2022-06" db="EMBL/GenBank/DDBJ databases">
        <title>Mycolicibacterium sp. CAU 1645 isolated from seawater.</title>
        <authorList>
            <person name="Kim W."/>
        </authorList>
    </citation>
    <scope>NUCLEOTIDE SEQUENCE [LARGE SCALE GENOMIC DNA]</scope>
    <source>
        <strain evidence="2 3">CAU 1645</strain>
    </source>
</reference>
<dbReference type="Proteomes" id="UP001651690">
    <property type="component" value="Unassembled WGS sequence"/>
</dbReference>
<dbReference type="Pfam" id="PF00989">
    <property type="entry name" value="PAS"/>
    <property type="match status" value="1"/>
</dbReference>